<keyword evidence="2" id="KW-1133">Transmembrane helix</keyword>
<feature type="transmembrane region" description="Helical" evidence="2">
    <location>
        <begin position="151"/>
        <end position="175"/>
    </location>
</feature>
<accession>A0A679GB26</accession>
<sequence length="547" mass="62495">MRLTDASVAIRPRSAWEAMDLGVLLARRHAGLLMASWALTTLPVFIVISLLLWKYSTWAFIAFWWLKPLFERLPLYILSRALFGDTPTLREALKAWPTLARRQIIASLTWRRFSPTRSFDMPVMQLEGLSGIPRSQRLAVLGQRDAGGATWLTIIGMHLEWALFTGFITLLYLMLPQQLIIDMDWQKLLQAQEGEWVWIEHLSNLFYAFVLIIWEPVYVACGFTLYLNRRTQLEAWDIELVFRRLRQRLTGVAYALLLGLGVGLAFTLPSAPAIAQEATAESVPDTATAGDKAAAKPEEKVDPMGPDADRLLNQPLTSTASRDNIKAILDAPPFTNRETLTRWRLHEDEKPEKKKEELSQDDKDAFERFIRGLMALGDFWKSLGFLAKVIEVLLWTLVISLVLLLVWRYREWLSTFVDRIGLPARIRRDTPTQLFGLEVAPESLPDDVAAEAERLWSDHPREALGLLYRALLSRLLHDFRLPLKGSHTEGEVLQLVQALERDDLGRFAQVLTRHWQNLAYGHQMPPETLKRGLCEGWRRLFAQGASA</sequence>
<proteinExistence type="predicted"/>
<dbReference type="Proteomes" id="UP000501237">
    <property type="component" value="Chromosome"/>
</dbReference>
<dbReference type="EMBL" id="AP022642">
    <property type="protein sequence ID" value="BCA27365.1"/>
    <property type="molecule type" value="Genomic_DNA"/>
</dbReference>
<feature type="transmembrane region" description="Helical" evidence="2">
    <location>
        <begin position="385"/>
        <end position="407"/>
    </location>
</feature>
<gene>
    <name evidence="4" type="ORF">PtoMrB4_13420</name>
</gene>
<protein>
    <recommendedName>
        <fullName evidence="3">Protein-glutamine gamma-glutamyltransferase-like C-terminal domain-containing protein</fullName>
    </recommendedName>
</protein>
<dbReference type="GeneID" id="57396558"/>
<organism evidence="4 5">
    <name type="scientific">Metapseudomonas otitidis</name>
    <dbReference type="NCBI Taxonomy" id="319939"/>
    <lineage>
        <taxon>Bacteria</taxon>
        <taxon>Pseudomonadati</taxon>
        <taxon>Pseudomonadota</taxon>
        <taxon>Gammaproteobacteria</taxon>
        <taxon>Pseudomonadales</taxon>
        <taxon>Pseudomonadaceae</taxon>
        <taxon>Metapseudomonas</taxon>
    </lineage>
</organism>
<name>A0A679GB26_9GAMM</name>
<dbReference type="InterPro" id="IPR025403">
    <property type="entry name" value="TgpA-like_C"/>
</dbReference>
<feature type="transmembrane region" description="Helical" evidence="2">
    <location>
        <begin position="249"/>
        <end position="268"/>
    </location>
</feature>
<evidence type="ECO:0000259" key="3">
    <source>
        <dbReference type="Pfam" id="PF13559"/>
    </source>
</evidence>
<feature type="compositionally biased region" description="Basic and acidic residues" evidence="1">
    <location>
        <begin position="293"/>
        <end position="307"/>
    </location>
</feature>
<reference evidence="4 5" key="1">
    <citation type="journal article" date="2020" name="Microbiol. Resour. Announc.">
        <title>Complete genome sequence of Pseudomonas otitidis strain MrB4, isolated from Lake Biwa in Japan.</title>
        <authorList>
            <person name="Miyazaki K."/>
            <person name="Hase E."/>
            <person name="Maruya T."/>
        </authorList>
    </citation>
    <scope>NUCLEOTIDE SEQUENCE [LARGE SCALE GENOMIC DNA]</scope>
    <source>
        <strain evidence="4 5">MrB4</strain>
    </source>
</reference>
<keyword evidence="2" id="KW-0812">Transmembrane</keyword>
<dbReference type="KEGG" id="poj:PtoMrB4_13420"/>
<evidence type="ECO:0000313" key="5">
    <source>
        <dbReference type="Proteomes" id="UP000501237"/>
    </source>
</evidence>
<feature type="domain" description="Protein-glutamine gamma-glutamyltransferase-like C-terminal" evidence="3">
    <location>
        <begin position="467"/>
        <end position="531"/>
    </location>
</feature>
<evidence type="ECO:0000256" key="1">
    <source>
        <dbReference type="SAM" id="MobiDB-lite"/>
    </source>
</evidence>
<dbReference type="Pfam" id="PF13559">
    <property type="entry name" value="DUF4129"/>
    <property type="match status" value="1"/>
</dbReference>
<feature type="region of interest" description="Disordered" evidence="1">
    <location>
        <begin position="279"/>
        <end position="307"/>
    </location>
</feature>
<keyword evidence="2" id="KW-0472">Membrane</keyword>
<evidence type="ECO:0000313" key="4">
    <source>
        <dbReference type="EMBL" id="BCA27365.1"/>
    </source>
</evidence>
<dbReference type="AlphaFoldDB" id="A0A679GB26"/>
<evidence type="ECO:0000256" key="2">
    <source>
        <dbReference type="SAM" id="Phobius"/>
    </source>
</evidence>
<feature type="transmembrane region" description="Helical" evidence="2">
    <location>
        <begin position="205"/>
        <end position="228"/>
    </location>
</feature>
<dbReference type="RefSeq" id="WP_172432849.1">
    <property type="nucleotide sequence ID" value="NZ_AP022642.1"/>
</dbReference>